<sequence>MTSVMLLCLVGMRLPADFDDVMPRGGGLGWVFKPLITRSADLLRLAASLPSSWTPSLLPSMGGLLFGPCNDEGTSNQAAPAINQ</sequence>
<accession>A0A7J7JWW9</accession>
<proteinExistence type="predicted"/>
<comment type="caution">
    <text evidence="2">The sequence shown here is derived from an EMBL/GenBank/DDBJ whole genome shotgun (WGS) entry which is preliminary data.</text>
</comment>
<evidence type="ECO:0000313" key="3">
    <source>
        <dbReference type="Proteomes" id="UP000593567"/>
    </source>
</evidence>
<reference evidence="2" key="1">
    <citation type="submission" date="2020-06" db="EMBL/GenBank/DDBJ databases">
        <title>Draft genome of Bugula neritina, a colonial animal packing powerful symbionts and potential medicines.</title>
        <authorList>
            <person name="Rayko M."/>
        </authorList>
    </citation>
    <scope>NUCLEOTIDE SEQUENCE [LARGE SCALE GENOMIC DNA]</scope>
    <source>
        <strain evidence="2">Kwan_BN1</strain>
    </source>
</reference>
<evidence type="ECO:0008006" key="4">
    <source>
        <dbReference type="Google" id="ProtNLM"/>
    </source>
</evidence>
<dbReference type="Proteomes" id="UP000593567">
    <property type="component" value="Unassembled WGS sequence"/>
</dbReference>
<feature type="signal peptide" evidence="1">
    <location>
        <begin position="1"/>
        <end position="18"/>
    </location>
</feature>
<evidence type="ECO:0000256" key="1">
    <source>
        <dbReference type="SAM" id="SignalP"/>
    </source>
</evidence>
<dbReference type="AlphaFoldDB" id="A0A7J7JWW9"/>
<feature type="chain" id="PRO_5029702126" description="Secreted protein" evidence="1">
    <location>
        <begin position="19"/>
        <end position="84"/>
    </location>
</feature>
<keyword evidence="3" id="KW-1185">Reference proteome</keyword>
<protein>
    <recommendedName>
        <fullName evidence="4">Secreted protein</fullName>
    </recommendedName>
</protein>
<keyword evidence="1" id="KW-0732">Signal</keyword>
<name>A0A7J7JWW9_BUGNE</name>
<dbReference type="EMBL" id="VXIV02001744">
    <property type="protein sequence ID" value="KAF6030171.1"/>
    <property type="molecule type" value="Genomic_DNA"/>
</dbReference>
<organism evidence="2 3">
    <name type="scientific">Bugula neritina</name>
    <name type="common">Brown bryozoan</name>
    <name type="synonym">Sertularia neritina</name>
    <dbReference type="NCBI Taxonomy" id="10212"/>
    <lineage>
        <taxon>Eukaryota</taxon>
        <taxon>Metazoa</taxon>
        <taxon>Spiralia</taxon>
        <taxon>Lophotrochozoa</taxon>
        <taxon>Bryozoa</taxon>
        <taxon>Gymnolaemata</taxon>
        <taxon>Cheilostomatida</taxon>
        <taxon>Flustrina</taxon>
        <taxon>Buguloidea</taxon>
        <taxon>Bugulidae</taxon>
        <taxon>Bugula</taxon>
    </lineage>
</organism>
<evidence type="ECO:0000313" key="2">
    <source>
        <dbReference type="EMBL" id="KAF6030171.1"/>
    </source>
</evidence>
<gene>
    <name evidence="2" type="ORF">EB796_011524</name>
</gene>